<evidence type="ECO:0000313" key="1">
    <source>
        <dbReference type="EMBL" id="MEZ0476351.1"/>
    </source>
</evidence>
<accession>A0ABV4HUA7</accession>
<dbReference type="EMBL" id="JBFWIC010000033">
    <property type="protein sequence ID" value="MEZ0476351.1"/>
    <property type="molecule type" value="Genomic_DNA"/>
</dbReference>
<comment type="caution">
    <text evidence="1">The sequence shown here is derived from an EMBL/GenBank/DDBJ whole genome shotgun (WGS) entry which is preliminary data.</text>
</comment>
<sequence length="228" mass="25603">MNHSHSHSLAERIQASVGELFAQCREYLGIGGKVRREPVETPEALRAFLSSRASFIAQTSLYGYLRTRAGQRYPQLFESDELLVSVNIAKWHMWLACLSDIGVYAGGLLAQRTDLPAERIRDLMLSLLDRTLDETGVPAEADAEFPAHAGRVRARVALTHWHGVEDGDGCFHESPAALVRWAPVVKSFMALDEEIVRNSVRYHWQEVRRELRQYLDAGAIARFADGSD</sequence>
<evidence type="ECO:0000313" key="2">
    <source>
        <dbReference type="Proteomes" id="UP001566331"/>
    </source>
</evidence>
<organism evidence="1 2">
    <name type="scientific">Luteimonas salinilitoris</name>
    <dbReference type="NCBI Taxonomy" id="3237697"/>
    <lineage>
        <taxon>Bacteria</taxon>
        <taxon>Pseudomonadati</taxon>
        <taxon>Pseudomonadota</taxon>
        <taxon>Gammaproteobacteria</taxon>
        <taxon>Lysobacterales</taxon>
        <taxon>Lysobacteraceae</taxon>
        <taxon>Luteimonas</taxon>
    </lineage>
</organism>
<protein>
    <recommendedName>
        <fullName evidence="3">Esterase</fullName>
    </recommendedName>
</protein>
<proteinExistence type="predicted"/>
<evidence type="ECO:0008006" key="3">
    <source>
        <dbReference type="Google" id="ProtNLM"/>
    </source>
</evidence>
<dbReference type="RefSeq" id="WP_370565639.1">
    <property type="nucleotide sequence ID" value="NZ_JBFWIB010000021.1"/>
</dbReference>
<reference evidence="1 2" key="1">
    <citation type="submission" date="2024-07" db="EMBL/GenBank/DDBJ databases">
        <title>Luteimonas salilacus sp. nov., isolated from the shore soil of Salt Lake in Tibet of China.</title>
        <authorList>
            <person name="Zhang X."/>
            <person name="Li A."/>
        </authorList>
    </citation>
    <scope>NUCLEOTIDE SEQUENCE [LARGE SCALE GENOMIC DNA]</scope>
    <source>
        <strain evidence="1 2">B3-2-R+30</strain>
    </source>
</reference>
<name>A0ABV4HUA7_9GAMM</name>
<dbReference type="Proteomes" id="UP001566331">
    <property type="component" value="Unassembled WGS sequence"/>
</dbReference>
<keyword evidence="2" id="KW-1185">Reference proteome</keyword>
<gene>
    <name evidence="1" type="ORF">AB6713_17280</name>
</gene>